<proteinExistence type="predicted"/>
<name>A0ACC1IJT0_9FUNG</name>
<comment type="caution">
    <text evidence="1">The sequence shown here is derived from an EMBL/GenBank/DDBJ whole genome shotgun (WGS) entry which is preliminary data.</text>
</comment>
<gene>
    <name evidence="1" type="ORF">LPJ66_005739</name>
</gene>
<sequence>MHSIIKQATKAASSSHTAAQAGIVIVGGGLAGLAAAVEALQRTQGSGVTVALLEKEARTGGNSAKASSGINGAGTQTQRKLGINDTVAALETDTLRSARGEGSSVLVERLAQDSAGAVEWLQTQFALDLDVVAQLGGHSVARTHRRPDTPDGRPQPVGWGIVSVLARHLADEPRFRLVAGARVTTLELDGARISGVRYEQDGVTRQLDACAVVLATGGFGGGGEWLKRYAPQLEKLPATNGAFATGDGLQLATAVGAALVGMERVQVHPTGFVRASEPAAHTKFLAAEALRGAGALLLDARGRRFVDELATRDVVTSAINSACGSPDTRATHTGAEDPGLPAAFLLLSQAAADAFGHGALGFYEKMGLVHSAAGLDALAAALRMPRAALEHSLRAHDEVRNANSVDAFGKRVFPQPALNADAAALYFWAVVTPSIHYTMGGLRFDEHAHVLRATDGAPIPGLLAAGEVTGGLHGANRLAGNSLLECVVFGREAGRQAAMLALV</sequence>
<dbReference type="Proteomes" id="UP001150581">
    <property type="component" value="Unassembled WGS sequence"/>
</dbReference>
<evidence type="ECO:0000313" key="2">
    <source>
        <dbReference type="Proteomes" id="UP001150581"/>
    </source>
</evidence>
<dbReference type="EMBL" id="JANBPG010000830">
    <property type="protein sequence ID" value="KAJ1893467.1"/>
    <property type="molecule type" value="Genomic_DNA"/>
</dbReference>
<reference evidence="1" key="1">
    <citation type="submission" date="2022-07" db="EMBL/GenBank/DDBJ databases">
        <title>Phylogenomic reconstructions and comparative analyses of Kickxellomycotina fungi.</title>
        <authorList>
            <person name="Reynolds N.K."/>
            <person name="Stajich J.E."/>
            <person name="Barry K."/>
            <person name="Grigoriev I.V."/>
            <person name="Crous P."/>
            <person name="Smith M.E."/>
        </authorList>
    </citation>
    <scope>NUCLEOTIDE SEQUENCE</scope>
    <source>
        <strain evidence="1">Benny 63K</strain>
    </source>
</reference>
<accession>A0ACC1IJT0</accession>
<evidence type="ECO:0000313" key="1">
    <source>
        <dbReference type="EMBL" id="KAJ1893467.1"/>
    </source>
</evidence>
<organism evidence="1 2">
    <name type="scientific">Kickxella alabastrina</name>
    <dbReference type="NCBI Taxonomy" id="61397"/>
    <lineage>
        <taxon>Eukaryota</taxon>
        <taxon>Fungi</taxon>
        <taxon>Fungi incertae sedis</taxon>
        <taxon>Zoopagomycota</taxon>
        <taxon>Kickxellomycotina</taxon>
        <taxon>Kickxellomycetes</taxon>
        <taxon>Kickxellales</taxon>
        <taxon>Kickxellaceae</taxon>
        <taxon>Kickxella</taxon>
    </lineage>
</organism>
<keyword evidence="2" id="KW-1185">Reference proteome</keyword>
<protein>
    <submittedName>
        <fullName evidence="1">Uncharacterized protein</fullName>
    </submittedName>
</protein>